<evidence type="ECO:0000313" key="1">
    <source>
        <dbReference type="EMBL" id="CAH3185405.1"/>
    </source>
</evidence>
<reference evidence="1 2" key="1">
    <citation type="submission" date="2022-05" db="EMBL/GenBank/DDBJ databases">
        <authorList>
            <consortium name="Genoscope - CEA"/>
            <person name="William W."/>
        </authorList>
    </citation>
    <scope>NUCLEOTIDE SEQUENCE [LARGE SCALE GENOMIC DNA]</scope>
</reference>
<comment type="caution">
    <text evidence="1">The sequence shown here is derived from an EMBL/GenBank/DDBJ whole genome shotgun (WGS) entry which is preliminary data.</text>
</comment>
<organism evidence="1 2">
    <name type="scientific">Porites lobata</name>
    <dbReference type="NCBI Taxonomy" id="104759"/>
    <lineage>
        <taxon>Eukaryota</taxon>
        <taxon>Metazoa</taxon>
        <taxon>Cnidaria</taxon>
        <taxon>Anthozoa</taxon>
        <taxon>Hexacorallia</taxon>
        <taxon>Scleractinia</taxon>
        <taxon>Fungiina</taxon>
        <taxon>Poritidae</taxon>
        <taxon>Porites</taxon>
    </lineage>
</organism>
<gene>
    <name evidence="1" type="ORF">PLOB_00032590</name>
</gene>
<proteinExistence type="predicted"/>
<accession>A0ABN8S2F9</accession>
<protein>
    <submittedName>
        <fullName evidence="1">Uncharacterized protein</fullName>
    </submittedName>
</protein>
<sequence length="771" mass="87542">MPTASISTVKRRCLAPHSGHNNSRHYFNEAKIKFGKVPDTGTSIPSVNIQYCRAFAKMEQRRPFRFDERFPHLREYSTINSTDAKAPVILGSKNSFKVGRSWMSYVSEDDRWSPLQEKDEVSSDCTKRDKAVDDKVVPLQALPCHDYHSGRDVIVPNTNLFIEKTFSVDSHSGRESVCWSGTKLAVIVSPKFEYSSGALTHVNERYQLRRFGDEEVKMKMTLAHTDVPSVSLRYLLGEILSWLQSVKGKDNLKNYVTDVDATEASKLSTFLRSLSRRLIQVPTPPLSLIPIYEKNPSQMLEKLLHTLQKERLQQLSIQVNDLATGTEQEAYELMLAMKNALTQDGLEECAFEVENVGRIKFINAFQRVIDHVIIRTSGFPLNELGTSYVTLDGLSCLQRTTKLMDDFSIGPNANKEMVYLREMNGASLMLEIAERLELSEDLFLEDNIDQASASSLDVIELLSSYECLADGREIYLACEPRPFNYRLVDGGPDQKQSNLATKIAAAIEFRMELNAHACIQRRAERDSVANEAERGNSMLGRAASIGSSISNTTSKTAEDCITKLEGDLQERSVDQDEIKKIKSIATSLGDEFLAEMNMWYGAKELASRWNGFPCFGKTIFAKTPLSFYQLPLSHLLEADIQAYCKASREDKETSERFDWIRQNLKWYDQHAQISTSGYYEERRACGDTNCCGTRMLPLGVPQTPKPSTTNIKHYENSRLVQELLNDEEALEIRLAGLNLFAEIPVDEERYRQMDYFYHRMLLKLCLRTDTA</sequence>
<keyword evidence="2" id="KW-1185">Reference proteome</keyword>
<dbReference type="Proteomes" id="UP001159405">
    <property type="component" value="Unassembled WGS sequence"/>
</dbReference>
<name>A0ABN8S2F9_9CNID</name>
<evidence type="ECO:0000313" key="2">
    <source>
        <dbReference type="Proteomes" id="UP001159405"/>
    </source>
</evidence>
<dbReference type="EMBL" id="CALNXK010000425">
    <property type="protein sequence ID" value="CAH3185405.1"/>
    <property type="molecule type" value="Genomic_DNA"/>
</dbReference>